<accession>A0A1H5V7W6</accession>
<dbReference type="AlphaFoldDB" id="A0A1H5V7W6"/>
<evidence type="ECO:0000313" key="1">
    <source>
        <dbReference type="EMBL" id="SEF83475.1"/>
    </source>
</evidence>
<reference evidence="2" key="1">
    <citation type="submission" date="2016-10" db="EMBL/GenBank/DDBJ databases">
        <authorList>
            <person name="Varghese N."/>
            <person name="Submissions S."/>
        </authorList>
    </citation>
    <scope>NUCLEOTIDE SEQUENCE [LARGE SCALE GENOMIC DNA]</scope>
    <source>
        <strain evidence="2">CGMCC 1.9230</strain>
    </source>
</reference>
<proteinExistence type="predicted"/>
<evidence type="ECO:0000313" key="2">
    <source>
        <dbReference type="Proteomes" id="UP000236737"/>
    </source>
</evidence>
<sequence>MRSLETTGLVSRCVGDRRKEEVLTEGGLHNHEWLGEEVSRSHSTWGNELPIERYRTHKQGRTERKWFLISNGMA</sequence>
<name>A0A1H5V7W6_9FLAO</name>
<keyword evidence="2" id="KW-1185">Reference proteome</keyword>
<dbReference type="EMBL" id="FNVP01000003">
    <property type="protein sequence ID" value="SEF83475.1"/>
    <property type="molecule type" value="Genomic_DNA"/>
</dbReference>
<protein>
    <submittedName>
        <fullName evidence="1">Uncharacterized protein</fullName>
    </submittedName>
</protein>
<dbReference type="RefSeq" id="WP_103999199.1">
    <property type="nucleotide sequence ID" value="NZ_FNVP01000003.1"/>
</dbReference>
<organism evidence="1 2">
    <name type="scientific">Flavobacterium urumqiense</name>
    <dbReference type="NCBI Taxonomy" id="935224"/>
    <lineage>
        <taxon>Bacteria</taxon>
        <taxon>Pseudomonadati</taxon>
        <taxon>Bacteroidota</taxon>
        <taxon>Flavobacteriia</taxon>
        <taxon>Flavobacteriales</taxon>
        <taxon>Flavobacteriaceae</taxon>
        <taxon>Flavobacterium</taxon>
    </lineage>
</organism>
<dbReference type="Proteomes" id="UP000236737">
    <property type="component" value="Unassembled WGS sequence"/>
</dbReference>
<gene>
    <name evidence="1" type="ORF">SAMN04488130_103107</name>
</gene>